<dbReference type="GO" id="GO:0003700">
    <property type="term" value="F:DNA-binding transcription factor activity"/>
    <property type="evidence" value="ECO:0007669"/>
    <property type="project" value="TreeGrafter"/>
</dbReference>
<dbReference type="CDD" id="cd00093">
    <property type="entry name" value="HTH_XRE"/>
    <property type="match status" value="1"/>
</dbReference>
<dbReference type="GO" id="GO:0003677">
    <property type="term" value="F:DNA binding"/>
    <property type="evidence" value="ECO:0007669"/>
    <property type="project" value="UniProtKB-KW"/>
</dbReference>
<evidence type="ECO:0000313" key="3">
    <source>
        <dbReference type="EMBL" id="HEN27571.1"/>
    </source>
</evidence>
<name>A0A7C2P119_UNCW3</name>
<dbReference type="SMART" id="SM00530">
    <property type="entry name" value="HTH_XRE"/>
    <property type="match status" value="1"/>
</dbReference>
<dbReference type="InterPro" id="IPR010982">
    <property type="entry name" value="Lambda_DNA-bd_dom_sf"/>
</dbReference>
<proteinExistence type="predicted"/>
<feature type="domain" description="HTH cro/C1-type" evidence="2">
    <location>
        <begin position="7"/>
        <end position="61"/>
    </location>
</feature>
<dbReference type="InterPro" id="IPR014710">
    <property type="entry name" value="RmlC-like_jellyroll"/>
</dbReference>
<dbReference type="PANTHER" id="PTHR46797">
    <property type="entry name" value="HTH-TYPE TRANSCRIPTIONAL REGULATOR"/>
    <property type="match status" value="1"/>
</dbReference>
<evidence type="ECO:0000256" key="1">
    <source>
        <dbReference type="ARBA" id="ARBA00023125"/>
    </source>
</evidence>
<accession>A0A7C2P119</accession>
<dbReference type="Pfam" id="PF01381">
    <property type="entry name" value="HTH_3"/>
    <property type="match status" value="1"/>
</dbReference>
<dbReference type="Gene3D" id="1.10.260.40">
    <property type="entry name" value="lambda repressor-like DNA-binding domains"/>
    <property type="match status" value="1"/>
</dbReference>
<dbReference type="PROSITE" id="PS50943">
    <property type="entry name" value="HTH_CROC1"/>
    <property type="match status" value="1"/>
</dbReference>
<dbReference type="Pfam" id="PF07883">
    <property type="entry name" value="Cupin_2"/>
    <property type="match status" value="1"/>
</dbReference>
<dbReference type="AlphaFoldDB" id="A0A7C2P119"/>
<dbReference type="SUPFAM" id="SSF51182">
    <property type="entry name" value="RmlC-like cupins"/>
    <property type="match status" value="1"/>
</dbReference>
<gene>
    <name evidence="3" type="ORF">ENQ77_02690</name>
</gene>
<dbReference type="InterPro" id="IPR011051">
    <property type="entry name" value="RmlC_Cupin_sf"/>
</dbReference>
<dbReference type="GO" id="GO:0005829">
    <property type="term" value="C:cytosol"/>
    <property type="evidence" value="ECO:0007669"/>
    <property type="project" value="TreeGrafter"/>
</dbReference>
<protein>
    <submittedName>
        <fullName evidence="3">Cupin domain-containing protein</fullName>
    </submittedName>
</protein>
<sequence length="180" mass="20475">MDIGKKIRDLRKEKGLTIREVAERVGCTASFLSQLERGKTEPSIAMLKKIADVLNVNIVDFFMDGINDDNIVTRPDERVLITLKRWDAEIYSLVKTLGGKKMQPFYTIIKPKGGSEGMYQHEGEEFGFVLEGEIDLILNGKTIKVKKGESFYFSSRIPHYWKNNSKSTAVVLWVITPPTF</sequence>
<comment type="caution">
    <text evidence="3">The sequence shown here is derived from an EMBL/GenBank/DDBJ whole genome shotgun (WGS) entry which is preliminary data.</text>
</comment>
<dbReference type="Gene3D" id="2.60.120.10">
    <property type="entry name" value="Jelly Rolls"/>
    <property type="match status" value="1"/>
</dbReference>
<dbReference type="PANTHER" id="PTHR46797:SF2">
    <property type="entry name" value="TRANSCRIPTIONAL REGULATOR"/>
    <property type="match status" value="1"/>
</dbReference>
<dbReference type="EMBL" id="DSOL01000077">
    <property type="protein sequence ID" value="HEN27571.1"/>
    <property type="molecule type" value="Genomic_DNA"/>
</dbReference>
<dbReference type="CDD" id="cd02209">
    <property type="entry name" value="cupin_XRE_C"/>
    <property type="match status" value="1"/>
</dbReference>
<evidence type="ECO:0000259" key="2">
    <source>
        <dbReference type="PROSITE" id="PS50943"/>
    </source>
</evidence>
<dbReference type="SUPFAM" id="SSF47413">
    <property type="entry name" value="lambda repressor-like DNA-binding domains"/>
    <property type="match status" value="1"/>
</dbReference>
<organism evidence="3">
    <name type="scientific">candidate division WOR-3 bacterium</name>
    <dbReference type="NCBI Taxonomy" id="2052148"/>
    <lineage>
        <taxon>Bacteria</taxon>
        <taxon>Bacteria division WOR-3</taxon>
    </lineage>
</organism>
<dbReference type="InterPro" id="IPR001387">
    <property type="entry name" value="Cro/C1-type_HTH"/>
</dbReference>
<reference evidence="3" key="1">
    <citation type="journal article" date="2020" name="mSystems">
        <title>Genome- and Community-Level Interaction Insights into Carbon Utilization and Element Cycling Functions of Hydrothermarchaeota in Hydrothermal Sediment.</title>
        <authorList>
            <person name="Zhou Z."/>
            <person name="Liu Y."/>
            <person name="Xu W."/>
            <person name="Pan J."/>
            <person name="Luo Z.H."/>
            <person name="Li M."/>
        </authorList>
    </citation>
    <scope>NUCLEOTIDE SEQUENCE [LARGE SCALE GENOMIC DNA]</scope>
    <source>
        <strain evidence="3">SpSt-34</strain>
    </source>
</reference>
<keyword evidence="1" id="KW-0238">DNA-binding</keyword>
<dbReference type="InterPro" id="IPR050807">
    <property type="entry name" value="TransReg_Diox_bact_type"/>
</dbReference>
<dbReference type="InterPro" id="IPR013096">
    <property type="entry name" value="Cupin_2"/>
</dbReference>